<sequence>MVNLAKRMRNFQPKLLAVQYGKGAAVLPPPPSPQLTRLTMRFPRTEWSLSNQGPRMFAKDSLPRLKYHNPTLPIRVEDTQSSTLELTFESADKASLEKLQKRDDSDNLEDEWTEIQTKPQEPADQASTSTSVPIFTRNGILGLKGKHSREIWRWLEHKTACKDVSITPQDDILRRKLQGIARKSAADRMLVKAGMDALRKQQAELKKAREAAERLTSEA</sequence>
<dbReference type="AlphaFoldDB" id="A0A0D2B027"/>
<dbReference type="HOGENOM" id="CLU_094283_0_0_1"/>
<name>A0A0D2B027_9EURO</name>
<feature type="compositionally biased region" description="Polar residues" evidence="2">
    <location>
        <begin position="114"/>
        <end position="130"/>
    </location>
</feature>
<protein>
    <submittedName>
        <fullName evidence="3">Uncharacterized protein</fullName>
    </submittedName>
</protein>
<evidence type="ECO:0000256" key="2">
    <source>
        <dbReference type="SAM" id="MobiDB-lite"/>
    </source>
</evidence>
<dbReference type="RefSeq" id="XP_016265647.1">
    <property type="nucleotide sequence ID" value="XM_016404642.1"/>
</dbReference>
<feature type="region of interest" description="Disordered" evidence="2">
    <location>
        <begin position="97"/>
        <end position="130"/>
    </location>
</feature>
<proteinExistence type="predicted"/>
<gene>
    <name evidence="3" type="ORF">PV06_03824</name>
</gene>
<dbReference type="OrthoDB" id="1696305at2759"/>
<dbReference type="Proteomes" id="UP000053342">
    <property type="component" value="Unassembled WGS sequence"/>
</dbReference>
<reference evidence="3 4" key="1">
    <citation type="submission" date="2015-01" db="EMBL/GenBank/DDBJ databases">
        <title>The Genome Sequence of Exophiala oligosperma CBS72588.</title>
        <authorList>
            <consortium name="The Broad Institute Genomics Platform"/>
            <person name="Cuomo C."/>
            <person name="de Hoog S."/>
            <person name="Gorbushina A."/>
            <person name="Stielow B."/>
            <person name="Teixiera M."/>
            <person name="Abouelleil A."/>
            <person name="Chapman S.B."/>
            <person name="Priest M."/>
            <person name="Young S.K."/>
            <person name="Wortman J."/>
            <person name="Nusbaum C."/>
            <person name="Birren B."/>
        </authorList>
    </citation>
    <scope>NUCLEOTIDE SEQUENCE [LARGE SCALE GENOMIC DNA]</scope>
    <source>
        <strain evidence="3 4">CBS 72588</strain>
    </source>
</reference>
<evidence type="ECO:0000313" key="4">
    <source>
        <dbReference type="Proteomes" id="UP000053342"/>
    </source>
</evidence>
<organism evidence="3 4">
    <name type="scientific">Exophiala oligosperma</name>
    <dbReference type="NCBI Taxonomy" id="215243"/>
    <lineage>
        <taxon>Eukaryota</taxon>
        <taxon>Fungi</taxon>
        <taxon>Dikarya</taxon>
        <taxon>Ascomycota</taxon>
        <taxon>Pezizomycotina</taxon>
        <taxon>Eurotiomycetes</taxon>
        <taxon>Chaetothyriomycetidae</taxon>
        <taxon>Chaetothyriales</taxon>
        <taxon>Herpotrichiellaceae</taxon>
        <taxon>Exophiala</taxon>
    </lineage>
</organism>
<dbReference type="EMBL" id="KN847334">
    <property type="protein sequence ID" value="KIW45431.1"/>
    <property type="molecule type" value="Genomic_DNA"/>
</dbReference>
<dbReference type="STRING" id="215243.A0A0D2B027"/>
<dbReference type="GeneID" id="27355898"/>
<accession>A0A0D2B027</accession>
<feature type="coiled-coil region" evidence="1">
    <location>
        <begin position="191"/>
        <end position="218"/>
    </location>
</feature>
<keyword evidence="1" id="KW-0175">Coiled coil</keyword>
<dbReference type="VEuPathDB" id="FungiDB:PV06_03824"/>
<evidence type="ECO:0000313" key="3">
    <source>
        <dbReference type="EMBL" id="KIW45431.1"/>
    </source>
</evidence>
<evidence type="ECO:0000256" key="1">
    <source>
        <dbReference type="SAM" id="Coils"/>
    </source>
</evidence>
<keyword evidence="4" id="KW-1185">Reference proteome</keyword>